<name>A0AAW0KKS3_QUESU</name>
<evidence type="ECO:0000313" key="1">
    <source>
        <dbReference type="EMBL" id="KAK7838626.1"/>
    </source>
</evidence>
<dbReference type="AlphaFoldDB" id="A0AAW0KKS3"/>
<sequence>MERNPTQIRDQRQESVHRVCVERQWESDGHNPHLRTIFQEKLRLGFPPLSYYLQPR</sequence>
<comment type="caution">
    <text evidence="1">The sequence shown here is derived from an EMBL/GenBank/DDBJ whole genome shotgun (WGS) entry which is preliminary data.</text>
</comment>
<protein>
    <submittedName>
        <fullName evidence="1">Uncharacterized protein</fullName>
    </submittedName>
</protein>
<proteinExistence type="predicted"/>
<keyword evidence="2" id="KW-1185">Reference proteome</keyword>
<reference evidence="1 2" key="1">
    <citation type="journal article" date="2018" name="Sci. Data">
        <title>The draft genome sequence of cork oak.</title>
        <authorList>
            <person name="Ramos A.M."/>
            <person name="Usie A."/>
            <person name="Barbosa P."/>
            <person name="Barros P.M."/>
            <person name="Capote T."/>
            <person name="Chaves I."/>
            <person name="Simoes F."/>
            <person name="Abreu I."/>
            <person name="Carrasquinho I."/>
            <person name="Faro C."/>
            <person name="Guimaraes J.B."/>
            <person name="Mendonca D."/>
            <person name="Nobrega F."/>
            <person name="Rodrigues L."/>
            <person name="Saibo N.J.M."/>
            <person name="Varela M.C."/>
            <person name="Egas C."/>
            <person name="Matos J."/>
            <person name="Miguel C.M."/>
            <person name="Oliveira M.M."/>
            <person name="Ricardo C.P."/>
            <person name="Goncalves S."/>
        </authorList>
    </citation>
    <scope>NUCLEOTIDE SEQUENCE [LARGE SCALE GENOMIC DNA]</scope>
    <source>
        <strain evidence="2">cv. HL8</strain>
    </source>
</reference>
<gene>
    <name evidence="1" type="ORF">CFP56_019373</name>
</gene>
<accession>A0AAW0KKS3</accession>
<dbReference type="Proteomes" id="UP000237347">
    <property type="component" value="Unassembled WGS sequence"/>
</dbReference>
<organism evidence="1 2">
    <name type="scientific">Quercus suber</name>
    <name type="common">Cork oak</name>
    <dbReference type="NCBI Taxonomy" id="58331"/>
    <lineage>
        <taxon>Eukaryota</taxon>
        <taxon>Viridiplantae</taxon>
        <taxon>Streptophyta</taxon>
        <taxon>Embryophyta</taxon>
        <taxon>Tracheophyta</taxon>
        <taxon>Spermatophyta</taxon>
        <taxon>Magnoliopsida</taxon>
        <taxon>eudicotyledons</taxon>
        <taxon>Gunneridae</taxon>
        <taxon>Pentapetalae</taxon>
        <taxon>rosids</taxon>
        <taxon>fabids</taxon>
        <taxon>Fagales</taxon>
        <taxon>Fagaceae</taxon>
        <taxon>Quercus</taxon>
    </lineage>
</organism>
<dbReference type="EMBL" id="PKMF04000302">
    <property type="protein sequence ID" value="KAK7838626.1"/>
    <property type="molecule type" value="Genomic_DNA"/>
</dbReference>
<evidence type="ECO:0000313" key="2">
    <source>
        <dbReference type="Proteomes" id="UP000237347"/>
    </source>
</evidence>